<protein>
    <submittedName>
        <fullName evidence="2">DUF1294 domain-containing protein</fullName>
    </submittedName>
</protein>
<feature type="transmembrane region" description="Helical" evidence="1">
    <location>
        <begin position="41"/>
        <end position="64"/>
    </location>
</feature>
<keyword evidence="1" id="KW-0812">Transmembrane</keyword>
<sequence>MFTINNEIHQWILWYAAGINLLSLAVYGWDKYCAIHHRWRVSEIMLLVLAAIGGSVGAIMGMRIFHHKTLHWKFRIGVPLCLMLHCLLLIWLNIHHII</sequence>
<reference evidence="2 3" key="1">
    <citation type="journal article" date="2021" name="Sci. Rep.">
        <title>The distribution of antibiotic resistance genes in chicken gut microbiota commensals.</title>
        <authorList>
            <person name="Juricova H."/>
            <person name="Matiasovicova J."/>
            <person name="Kubasova T."/>
            <person name="Cejkova D."/>
            <person name="Rychlik I."/>
        </authorList>
    </citation>
    <scope>NUCLEOTIDE SEQUENCE [LARGE SCALE GENOMIC DNA]</scope>
    <source>
        <strain evidence="2 3">An537</strain>
    </source>
</reference>
<proteinExistence type="predicted"/>
<comment type="caution">
    <text evidence="2">The sequence shown here is derived from an EMBL/GenBank/DDBJ whole genome shotgun (WGS) entry which is preliminary data.</text>
</comment>
<evidence type="ECO:0000313" key="3">
    <source>
        <dbReference type="Proteomes" id="UP000707138"/>
    </source>
</evidence>
<name>A0ABS2GF28_9FIRM</name>
<evidence type="ECO:0000256" key="1">
    <source>
        <dbReference type="SAM" id="Phobius"/>
    </source>
</evidence>
<accession>A0ABS2GF28</accession>
<dbReference type="EMBL" id="JACJLA010000008">
    <property type="protein sequence ID" value="MBM6912731.1"/>
    <property type="molecule type" value="Genomic_DNA"/>
</dbReference>
<dbReference type="Proteomes" id="UP000707138">
    <property type="component" value="Unassembled WGS sequence"/>
</dbReference>
<keyword evidence="1" id="KW-0472">Membrane</keyword>
<keyword evidence="1" id="KW-1133">Transmembrane helix</keyword>
<feature type="transmembrane region" description="Helical" evidence="1">
    <location>
        <begin position="76"/>
        <end position="94"/>
    </location>
</feature>
<dbReference type="RefSeq" id="WP_205087797.1">
    <property type="nucleotide sequence ID" value="NZ_CAUGKU010000008.1"/>
</dbReference>
<feature type="transmembrane region" description="Helical" evidence="1">
    <location>
        <begin position="12"/>
        <end position="29"/>
    </location>
</feature>
<organism evidence="2 3">
    <name type="scientific">Veillonella magna</name>
    <dbReference type="NCBI Taxonomy" id="464322"/>
    <lineage>
        <taxon>Bacteria</taxon>
        <taxon>Bacillati</taxon>
        <taxon>Bacillota</taxon>
        <taxon>Negativicutes</taxon>
        <taxon>Veillonellales</taxon>
        <taxon>Veillonellaceae</taxon>
        <taxon>Veillonella</taxon>
    </lineage>
</organism>
<dbReference type="InterPro" id="IPR010718">
    <property type="entry name" value="DUF1294"/>
</dbReference>
<evidence type="ECO:0000313" key="2">
    <source>
        <dbReference type="EMBL" id="MBM6912731.1"/>
    </source>
</evidence>
<gene>
    <name evidence="2" type="ORF">H6A01_05265</name>
</gene>
<keyword evidence="3" id="KW-1185">Reference proteome</keyword>
<dbReference type="Pfam" id="PF06961">
    <property type="entry name" value="DUF1294"/>
    <property type="match status" value="1"/>
</dbReference>